<proteinExistence type="predicted"/>
<protein>
    <submittedName>
        <fullName evidence="1">Uncharacterized protein</fullName>
    </submittedName>
</protein>
<dbReference type="STRING" id="233100.SAMN05216526_1444"/>
<sequence length="49" mass="5392">MFARNTHEQMGFSVVSLGCAHSGVGFYFGQAFQCKQVNSLLHGCLRLIT</sequence>
<accession>A0A1R3W093</accession>
<dbReference type="PROSITE" id="PS51257">
    <property type="entry name" value="PROKAR_LIPOPROTEIN"/>
    <property type="match status" value="1"/>
</dbReference>
<dbReference type="AlphaFoldDB" id="A0A1R3W093"/>
<dbReference type="EMBL" id="FTPK01000002">
    <property type="protein sequence ID" value="SIT70969.1"/>
    <property type="molecule type" value="Genomic_DNA"/>
</dbReference>
<gene>
    <name evidence="1" type="ORF">SAMN05216526_1444</name>
</gene>
<name>A0A1R3W093_9GAMM</name>
<keyword evidence="2" id="KW-1185">Reference proteome</keyword>
<dbReference type="Proteomes" id="UP000223759">
    <property type="component" value="Unassembled WGS sequence"/>
</dbReference>
<organism evidence="1 2">
    <name type="scientific">Ectothiorhodosinus mongolicus</name>
    <dbReference type="NCBI Taxonomy" id="233100"/>
    <lineage>
        <taxon>Bacteria</taxon>
        <taxon>Pseudomonadati</taxon>
        <taxon>Pseudomonadota</taxon>
        <taxon>Gammaproteobacteria</taxon>
        <taxon>Chromatiales</taxon>
        <taxon>Ectothiorhodospiraceae</taxon>
        <taxon>Ectothiorhodosinus</taxon>
    </lineage>
</organism>
<evidence type="ECO:0000313" key="1">
    <source>
        <dbReference type="EMBL" id="SIT70969.1"/>
    </source>
</evidence>
<evidence type="ECO:0000313" key="2">
    <source>
        <dbReference type="Proteomes" id="UP000223759"/>
    </source>
</evidence>
<reference evidence="1 2" key="1">
    <citation type="submission" date="2017-01" db="EMBL/GenBank/DDBJ databases">
        <authorList>
            <person name="Mah S.A."/>
            <person name="Swanson W.J."/>
            <person name="Moy G.W."/>
            <person name="Vacquier V.D."/>
        </authorList>
    </citation>
    <scope>NUCLEOTIDE SEQUENCE [LARGE SCALE GENOMIC DNA]</scope>
    <source>
        <strain evidence="1 2">M9</strain>
    </source>
</reference>